<dbReference type="AlphaFoldDB" id="G4HNW6"/>
<evidence type="ECO:0000256" key="1">
    <source>
        <dbReference type="SAM" id="MobiDB-lite"/>
    </source>
</evidence>
<dbReference type="OrthoDB" id="2548468at2"/>
<evidence type="ECO:0000313" key="4">
    <source>
        <dbReference type="EMBL" id="EHB50130.1"/>
    </source>
</evidence>
<dbReference type="Gene3D" id="3.55.50.40">
    <property type="match status" value="1"/>
</dbReference>
<protein>
    <submittedName>
        <fullName evidence="4">Phage minor structural protein</fullName>
    </submittedName>
</protein>
<dbReference type="InterPro" id="IPR010572">
    <property type="entry name" value="Tail_dom"/>
</dbReference>
<reference evidence="4 5" key="1">
    <citation type="submission" date="2011-09" db="EMBL/GenBank/DDBJ databases">
        <title>The draft genome of Paenibacillus lactis 154.</title>
        <authorList>
            <consortium name="US DOE Joint Genome Institute (JGI-PGF)"/>
            <person name="Lucas S."/>
            <person name="Han J."/>
            <person name="Lapidus A."/>
            <person name="Cheng J.-F."/>
            <person name="Goodwin L."/>
            <person name="Pitluck S."/>
            <person name="Peters L."/>
            <person name="Land M.L."/>
            <person name="Hauser L."/>
            <person name="Siebers A."/>
            <person name="Thelen M."/>
            <person name="Hugenholtz P."/>
            <person name="Allgaier M."/>
            <person name="Woyke T.J."/>
        </authorList>
    </citation>
    <scope>NUCLEOTIDE SEQUENCE [LARGE SCALE GENOMIC DNA]</scope>
    <source>
        <strain evidence="4 5">154</strain>
    </source>
</reference>
<dbReference type="eggNOG" id="ENOG502ZCIV">
    <property type="taxonomic scope" value="Bacteria"/>
</dbReference>
<feature type="domain" description="Tail spike" evidence="2">
    <location>
        <begin position="119"/>
        <end position="361"/>
    </location>
</feature>
<dbReference type="InterPro" id="IPR044051">
    <property type="entry name" value="Prophage_tail_N"/>
</dbReference>
<dbReference type="PATRIC" id="fig|743719.3.peg.5777"/>
<dbReference type="Proteomes" id="UP000003891">
    <property type="component" value="Unassembled WGS sequence"/>
</dbReference>
<feature type="compositionally biased region" description="Polar residues" evidence="1">
    <location>
        <begin position="715"/>
        <end position="734"/>
    </location>
</feature>
<sequence>MPNPTLQVFDKNLKRTGTLIDAYGIERRRRLNSDYELSFLVPMTSDDYLEKIQIKGHVRDERGQYYVINTRQRQRDKKQLTAQITCTHVMFKLNDYKVPYDEYIDEAYGIHISTLLNKISAWTGGRFTFQVHDTFDLWDIKDFGRTTALAALNQVVNLYGAEIRPDNFVIHIYKKIGSQTDRYEYRTKKNIISDSFKDDGTGLVTRMFAQMKDGRTWVGMSADNLTAEERSLLQSVPGAIQNGKVMVNYLLSPYVNYWGSDSVPFFDGENIQQDIEDPAELLKSTREELRKKEMPELEVTVTAADLYKIDREEHPPDLGDAATVYDPQMGLQRIGVRIVELTEYPYSIDQHTKVTLANFALKDDIDLLADLERSRKVMDNLLSGGRIRTEVFEAATKQAIVDINNSKTELIYPPEGGILAQEKTNPLEQVRLTSKGLGISTDGWRTVRSAITAHGILAETIIGQLGSFVSMLIGSGNNVTQINTNGIAAGHANFGSAPFRVDMQGNVVANRLTANSANIYSSNFMNGAIVGSSINVGNGMFTVSSGGHMVAQSGEFRGRISASTIDGGTINGTTIIGASIKTALSGERIELDPYGFVFYDIYNARRVTLGTNPSANISGHTYYNSSSQSQGLIYAIDYELHVIGNNGLRIGTNFGTTYLQGSVHFTNGSSVTGLSIGIGQISGLQSELYSLQSQINSLRNTFNAHSHTVYLPSHNHGNPQNQNWGDRTFTTSTP</sequence>
<name>G4HNW6_9BACL</name>
<evidence type="ECO:0000259" key="3">
    <source>
        <dbReference type="Pfam" id="PF18994"/>
    </source>
</evidence>
<dbReference type="RefSeq" id="WP_007132828.1">
    <property type="nucleotide sequence ID" value="NZ_AGIP01000022.1"/>
</dbReference>
<proteinExistence type="predicted"/>
<evidence type="ECO:0000313" key="5">
    <source>
        <dbReference type="Proteomes" id="UP000003891"/>
    </source>
</evidence>
<dbReference type="EMBL" id="AGIP01000022">
    <property type="protein sequence ID" value="EHB50130.1"/>
    <property type="molecule type" value="Genomic_DNA"/>
</dbReference>
<dbReference type="Pfam" id="PF18994">
    <property type="entry name" value="Prophage_tailD1"/>
    <property type="match status" value="1"/>
</dbReference>
<accession>G4HNW6</accession>
<feature type="domain" description="Prophage endopeptidase tail N-terminal" evidence="3">
    <location>
        <begin position="8"/>
        <end position="88"/>
    </location>
</feature>
<evidence type="ECO:0000259" key="2">
    <source>
        <dbReference type="Pfam" id="PF06605"/>
    </source>
</evidence>
<organism evidence="4 5">
    <name type="scientific">Paenibacillus lactis 154</name>
    <dbReference type="NCBI Taxonomy" id="743719"/>
    <lineage>
        <taxon>Bacteria</taxon>
        <taxon>Bacillati</taxon>
        <taxon>Bacillota</taxon>
        <taxon>Bacilli</taxon>
        <taxon>Bacillales</taxon>
        <taxon>Paenibacillaceae</taxon>
        <taxon>Paenibacillus</taxon>
    </lineage>
</organism>
<dbReference type="STRING" id="743719.PaelaDRAFT_5677"/>
<dbReference type="Pfam" id="PF06605">
    <property type="entry name" value="Prophage_tail"/>
    <property type="match status" value="1"/>
</dbReference>
<feature type="region of interest" description="Disordered" evidence="1">
    <location>
        <begin position="712"/>
        <end position="734"/>
    </location>
</feature>
<gene>
    <name evidence="4" type="ORF">PaelaDRAFT_5677</name>
</gene>